<dbReference type="SUPFAM" id="SSF53335">
    <property type="entry name" value="S-adenosyl-L-methionine-dependent methyltransferases"/>
    <property type="match status" value="1"/>
</dbReference>
<protein>
    <recommendedName>
        <fullName evidence="4">O-methyltransferase C-terminal domain-containing protein</fullName>
    </recommendedName>
</protein>
<dbReference type="SUPFAM" id="SSF46785">
    <property type="entry name" value="Winged helix' DNA-binding domain"/>
    <property type="match status" value="1"/>
</dbReference>
<dbReference type="GO" id="GO:0032259">
    <property type="term" value="P:methylation"/>
    <property type="evidence" value="ECO:0007669"/>
    <property type="project" value="UniProtKB-KW"/>
</dbReference>
<dbReference type="Gene3D" id="3.40.50.150">
    <property type="entry name" value="Vaccinia Virus protein VP39"/>
    <property type="match status" value="1"/>
</dbReference>
<evidence type="ECO:0000313" key="6">
    <source>
        <dbReference type="Proteomes" id="UP000528964"/>
    </source>
</evidence>
<dbReference type="Pfam" id="PF00891">
    <property type="entry name" value="Methyltransf_2"/>
    <property type="match status" value="1"/>
</dbReference>
<evidence type="ECO:0000313" key="5">
    <source>
        <dbReference type="EMBL" id="MBB3972756.1"/>
    </source>
</evidence>
<comment type="caution">
    <text evidence="5">The sequence shown here is derived from an EMBL/GenBank/DDBJ whole genome shotgun (WGS) entry which is preliminary data.</text>
</comment>
<evidence type="ECO:0000256" key="2">
    <source>
        <dbReference type="ARBA" id="ARBA00022679"/>
    </source>
</evidence>
<proteinExistence type="predicted"/>
<dbReference type="PROSITE" id="PS51683">
    <property type="entry name" value="SAM_OMT_II"/>
    <property type="match status" value="1"/>
</dbReference>
<dbReference type="InterPro" id="IPR001077">
    <property type="entry name" value="COMT_C"/>
</dbReference>
<dbReference type="Proteomes" id="UP000528964">
    <property type="component" value="Unassembled WGS sequence"/>
</dbReference>
<evidence type="ECO:0000256" key="3">
    <source>
        <dbReference type="ARBA" id="ARBA00022691"/>
    </source>
</evidence>
<dbReference type="InterPro" id="IPR016461">
    <property type="entry name" value="COMT-like"/>
</dbReference>
<feature type="domain" description="O-methyltransferase C-terminal" evidence="4">
    <location>
        <begin position="112"/>
        <end position="317"/>
    </location>
</feature>
<organism evidence="5 6">
    <name type="scientific">Hansschlegelia beijingensis</name>
    <dbReference type="NCBI Taxonomy" id="1133344"/>
    <lineage>
        <taxon>Bacteria</taxon>
        <taxon>Pseudomonadati</taxon>
        <taxon>Pseudomonadota</taxon>
        <taxon>Alphaproteobacteria</taxon>
        <taxon>Hyphomicrobiales</taxon>
        <taxon>Methylopilaceae</taxon>
        <taxon>Hansschlegelia</taxon>
    </lineage>
</organism>
<sequence length="338" mass="36418">MNINDVSEPATRMLQMITGYWVTQIVHGAAVAEYAEHLQKGPATAEELATLARMDPPAVFRHLRACASLGLVGFDGERFATTPLLDTLRRDHPQSMRGFALSQPAAGHWLPWGRFAEALRSGRPQTVPALGSGIFEYFGRTPTEAEAFTESMEGLTALVASEAARVLDTAGVDRVVDIGGASGALLAPLLEANPSLKATLFDLQNVIDGDAFSSTPAHIVARIDKVAGDFFVSVPSTDLYLLKWILHDWNDEECIAILRNCRNAIAPGGRVAIIELVLDEVGEPGLAPLMDLNMLVMLTGRERSFAEYRDLLVRAGFGDVAITPTQSPMAVITARPAV</sequence>
<dbReference type="PANTHER" id="PTHR43712">
    <property type="entry name" value="PUTATIVE (AFU_ORTHOLOGUE AFUA_4G14580)-RELATED"/>
    <property type="match status" value="1"/>
</dbReference>
<dbReference type="InterPro" id="IPR036390">
    <property type="entry name" value="WH_DNA-bd_sf"/>
</dbReference>
<dbReference type="RefSeq" id="WP_183394640.1">
    <property type="nucleotide sequence ID" value="NZ_JACIDR010000002.1"/>
</dbReference>
<dbReference type="InterPro" id="IPR036388">
    <property type="entry name" value="WH-like_DNA-bd_sf"/>
</dbReference>
<dbReference type="GO" id="GO:0008171">
    <property type="term" value="F:O-methyltransferase activity"/>
    <property type="evidence" value="ECO:0007669"/>
    <property type="project" value="InterPro"/>
</dbReference>
<reference evidence="5 6" key="1">
    <citation type="submission" date="2020-08" db="EMBL/GenBank/DDBJ databases">
        <title>Genomic Encyclopedia of Type Strains, Phase IV (KMG-IV): sequencing the most valuable type-strain genomes for metagenomic binning, comparative biology and taxonomic classification.</title>
        <authorList>
            <person name="Goeker M."/>
        </authorList>
    </citation>
    <scope>NUCLEOTIDE SEQUENCE [LARGE SCALE GENOMIC DNA]</scope>
    <source>
        <strain evidence="5 6">DSM 25481</strain>
    </source>
</reference>
<evidence type="ECO:0000259" key="4">
    <source>
        <dbReference type="Pfam" id="PF00891"/>
    </source>
</evidence>
<accession>A0A7W6CX70</accession>
<dbReference type="Gene3D" id="1.10.10.10">
    <property type="entry name" value="Winged helix-like DNA-binding domain superfamily/Winged helix DNA-binding domain"/>
    <property type="match status" value="1"/>
</dbReference>
<dbReference type="EMBL" id="JACIDR010000002">
    <property type="protein sequence ID" value="MBB3972756.1"/>
    <property type="molecule type" value="Genomic_DNA"/>
</dbReference>
<dbReference type="AlphaFoldDB" id="A0A7W6CX70"/>
<dbReference type="PANTHER" id="PTHR43712:SF2">
    <property type="entry name" value="O-METHYLTRANSFERASE CICE"/>
    <property type="match status" value="1"/>
</dbReference>
<keyword evidence="1" id="KW-0489">Methyltransferase</keyword>
<keyword evidence="3" id="KW-0949">S-adenosyl-L-methionine</keyword>
<keyword evidence="6" id="KW-1185">Reference proteome</keyword>
<keyword evidence="2" id="KW-0808">Transferase</keyword>
<dbReference type="InterPro" id="IPR029063">
    <property type="entry name" value="SAM-dependent_MTases_sf"/>
</dbReference>
<name>A0A7W6CX70_9HYPH</name>
<gene>
    <name evidence="5" type="ORF">GGR24_001413</name>
</gene>
<evidence type="ECO:0000256" key="1">
    <source>
        <dbReference type="ARBA" id="ARBA00022603"/>
    </source>
</evidence>